<dbReference type="InterPro" id="IPR029068">
    <property type="entry name" value="Glyas_Bleomycin-R_OHBP_Dase"/>
</dbReference>
<evidence type="ECO:0000313" key="2">
    <source>
        <dbReference type="EMBL" id="CCH94291.1"/>
    </source>
</evidence>
<dbReference type="InterPro" id="IPR037523">
    <property type="entry name" value="VOC_core"/>
</dbReference>
<evidence type="ECO:0000313" key="3">
    <source>
        <dbReference type="Proteomes" id="UP000005806"/>
    </source>
</evidence>
<keyword evidence="2" id="KW-0223">Dioxygenase</keyword>
<feature type="domain" description="VOC" evidence="1">
    <location>
        <begin position="30"/>
        <end position="161"/>
    </location>
</feature>
<name>A0A822LFY0_MICAE</name>
<protein>
    <submittedName>
        <fullName evidence="2">Glyoxalase/bleomycin resistance protein/dioxygenase superfamily protein (Modular protein)</fullName>
    </submittedName>
</protein>
<dbReference type="Gene3D" id="3.10.180.10">
    <property type="entry name" value="2,3-Dihydroxybiphenyl 1,2-Dioxygenase, domain 1"/>
    <property type="match status" value="1"/>
</dbReference>
<dbReference type="PANTHER" id="PTHR39434">
    <property type="match status" value="1"/>
</dbReference>
<sequence length="184" mass="21328">MLTPRLNGVNLAVVQKRKLGECLMPDIDSKPFHLAFPVADLKETRDFYCNIIGCQEGRSTDLWIDFNLYGNSISAYLHPQEATRHIPDNHVDRDQTPLNIPVRHFGVILEWDEWESLVERLRNKGIEFTIGPRVRFVGKIGEQGTIYFNDPCGNVLEFKAFKNRDQMFQPFTEIKDFEAVVMQQ</sequence>
<dbReference type="SUPFAM" id="SSF54593">
    <property type="entry name" value="Glyoxalase/Bleomycin resistance protein/Dihydroxybiphenyl dioxygenase"/>
    <property type="match status" value="1"/>
</dbReference>
<dbReference type="PANTHER" id="PTHR39434:SF1">
    <property type="entry name" value="VOC DOMAIN-CONTAINING PROTEIN"/>
    <property type="match status" value="1"/>
</dbReference>
<gene>
    <name evidence="2" type="ORF">MICCA_3640038</name>
</gene>
<dbReference type="EMBL" id="CAIH01000295">
    <property type="protein sequence ID" value="CCH94291.1"/>
    <property type="molecule type" value="Genomic_DNA"/>
</dbReference>
<reference evidence="2 3" key="1">
    <citation type="submission" date="2012-04" db="EMBL/GenBank/DDBJ databases">
        <authorList>
            <person name="Genoscope - CEA"/>
        </authorList>
    </citation>
    <scope>NUCLEOTIDE SEQUENCE [LARGE SCALE GENOMIC DNA]</scope>
    <source>
        <strain evidence="2 3">9432</strain>
    </source>
</reference>
<dbReference type="PROSITE" id="PS51819">
    <property type="entry name" value="VOC"/>
    <property type="match status" value="1"/>
</dbReference>
<keyword evidence="2" id="KW-0560">Oxidoreductase</keyword>
<comment type="caution">
    <text evidence="2">The sequence shown here is derived from an EMBL/GenBank/DDBJ whole genome shotgun (WGS) entry which is preliminary data.</text>
</comment>
<dbReference type="GO" id="GO:0051213">
    <property type="term" value="F:dioxygenase activity"/>
    <property type="evidence" value="ECO:0007669"/>
    <property type="project" value="UniProtKB-KW"/>
</dbReference>
<accession>A0A822LFY0</accession>
<dbReference type="InterPro" id="IPR004360">
    <property type="entry name" value="Glyas_Fos-R_dOase_dom"/>
</dbReference>
<proteinExistence type="predicted"/>
<organism evidence="2 3">
    <name type="scientific">Microcystis aeruginosa PCC 9432</name>
    <dbReference type="NCBI Taxonomy" id="1160280"/>
    <lineage>
        <taxon>Bacteria</taxon>
        <taxon>Bacillati</taxon>
        <taxon>Cyanobacteriota</taxon>
        <taxon>Cyanophyceae</taxon>
        <taxon>Oscillatoriophycideae</taxon>
        <taxon>Chroococcales</taxon>
        <taxon>Microcystaceae</taxon>
        <taxon>Microcystis</taxon>
    </lineage>
</organism>
<dbReference type="AlphaFoldDB" id="A0A822LFY0"/>
<dbReference type="Pfam" id="PF00903">
    <property type="entry name" value="Glyoxalase"/>
    <property type="match status" value="1"/>
</dbReference>
<evidence type="ECO:0000259" key="1">
    <source>
        <dbReference type="PROSITE" id="PS51819"/>
    </source>
</evidence>
<dbReference type="Proteomes" id="UP000005806">
    <property type="component" value="Unassembled WGS sequence"/>
</dbReference>